<dbReference type="SMART" id="SM00220">
    <property type="entry name" value="S_TKc"/>
    <property type="match status" value="1"/>
</dbReference>
<dbReference type="SUPFAM" id="SSF56112">
    <property type="entry name" value="Protein kinase-like (PK-like)"/>
    <property type="match status" value="1"/>
</dbReference>
<evidence type="ECO:0000313" key="12">
    <source>
        <dbReference type="Proteomes" id="UP000199546"/>
    </source>
</evidence>
<evidence type="ECO:0000256" key="9">
    <source>
        <dbReference type="SAM" id="Phobius"/>
    </source>
</evidence>
<name>A0A1I6XSE8_9ACTN</name>
<dbReference type="PROSITE" id="PS00108">
    <property type="entry name" value="PROTEIN_KINASE_ST"/>
    <property type="match status" value="1"/>
</dbReference>
<dbReference type="STRING" id="1296565.SAMN05660657_00634"/>
<dbReference type="AlphaFoldDB" id="A0A1I6XSE8"/>
<accession>A0A1I6XSE8</accession>
<keyword evidence="9" id="KW-0472">Membrane</keyword>
<keyword evidence="2 11" id="KW-0723">Serine/threonine-protein kinase</keyword>
<keyword evidence="12" id="KW-1185">Reference proteome</keyword>
<keyword evidence="5 11" id="KW-0418">Kinase</keyword>
<dbReference type="EC" id="2.7.11.1" evidence="1"/>
<keyword evidence="4 7" id="KW-0547">Nucleotide-binding</keyword>
<dbReference type="GO" id="GO:0005524">
    <property type="term" value="F:ATP binding"/>
    <property type="evidence" value="ECO:0007669"/>
    <property type="project" value="UniProtKB-UniRule"/>
</dbReference>
<gene>
    <name evidence="11" type="ORF">SAMN05660657_00634</name>
</gene>
<dbReference type="PANTHER" id="PTHR43289">
    <property type="entry name" value="MITOGEN-ACTIVATED PROTEIN KINASE KINASE KINASE 20-RELATED"/>
    <property type="match status" value="1"/>
</dbReference>
<dbReference type="PANTHER" id="PTHR43289:SF6">
    <property type="entry name" value="SERINE_THREONINE-PROTEIN KINASE NEKL-3"/>
    <property type="match status" value="1"/>
</dbReference>
<dbReference type="Gene3D" id="1.10.510.10">
    <property type="entry name" value="Transferase(Phosphotransferase) domain 1"/>
    <property type="match status" value="1"/>
</dbReference>
<dbReference type="Pfam" id="PF00069">
    <property type="entry name" value="Pkinase"/>
    <property type="match status" value="1"/>
</dbReference>
<evidence type="ECO:0000259" key="10">
    <source>
        <dbReference type="PROSITE" id="PS50011"/>
    </source>
</evidence>
<dbReference type="PROSITE" id="PS00107">
    <property type="entry name" value="PROTEIN_KINASE_ATP"/>
    <property type="match status" value="1"/>
</dbReference>
<reference evidence="12" key="1">
    <citation type="submission" date="2016-10" db="EMBL/GenBank/DDBJ databases">
        <authorList>
            <person name="Varghese N."/>
            <person name="Submissions S."/>
        </authorList>
    </citation>
    <scope>NUCLEOTIDE SEQUENCE [LARGE SCALE GENOMIC DNA]</scope>
    <source>
        <strain evidence="12">DSM 46136</strain>
    </source>
</reference>
<feature type="transmembrane region" description="Helical" evidence="9">
    <location>
        <begin position="351"/>
        <end position="373"/>
    </location>
</feature>
<feature type="region of interest" description="Disordered" evidence="8">
    <location>
        <begin position="294"/>
        <end position="342"/>
    </location>
</feature>
<keyword evidence="6 7" id="KW-0067">ATP-binding</keyword>
<dbReference type="CDD" id="cd14014">
    <property type="entry name" value="STKc_PknB_like"/>
    <property type="match status" value="1"/>
</dbReference>
<dbReference type="PROSITE" id="PS50011">
    <property type="entry name" value="PROTEIN_KINASE_DOM"/>
    <property type="match status" value="1"/>
</dbReference>
<dbReference type="InterPro" id="IPR017441">
    <property type="entry name" value="Protein_kinase_ATP_BS"/>
</dbReference>
<dbReference type="OrthoDB" id="9762169at2"/>
<evidence type="ECO:0000256" key="8">
    <source>
        <dbReference type="SAM" id="MobiDB-lite"/>
    </source>
</evidence>
<evidence type="ECO:0000256" key="4">
    <source>
        <dbReference type="ARBA" id="ARBA00022741"/>
    </source>
</evidence>
<evidence type="ECO:0000313" key="11">
    <source>
        <dbReference type="EMBL" id="SFT41425.1"/>
    </source>
</evidence>
<dbReference type="FunFam" id="1.10.510.10:FF:000021">
    <property type="entry name" value="Serine/threonine protein kinase"/>
    <property type="match status" value="1"/>
</dbReference>
<dbReference type="InterPro" id="IPR011009">
    <property type="entry name" value="Kinase-like_dom_sf"/>
</dbReference>
<dbReference type="InterPro" id="IPR008271">
    <property type="entry name" value="Ser/Thr_kinase_AS"/>
</dbReference>
<feature type="compositionally biased region" description="Gly residues" evidence="8">
    <location>
        <begin position="305"/>
        <end position="314"/>
    </location>
</feature>
<keyword evidence="9" id="KW-0812">Transmembrane</keyword>
<dbReference type="Proteomes" id="UP000199546">
    <property type="component" value="Unassembled WGS sequence"/>
</dbReference>
<keyword evidence="3" id="KW-0808">Transferase</keyword>
<dbReference type="EMBL" id="FPBA01000002">
    <property type="protein sequence ID" value="SFT41425.1"/>
    <property type="molecule type" value="Genomic_DNA"/>
</dbReference>
<evidence type="ECO:0000256" key="2">
    <source>
        <dbReference type="ARBA" id="ARBA00022527"/>
    </source>
</evidence>
<feature type="compositionally biased region" description="Low complexity" evidence="8">
    <location>
        <begin position="315"/>
        <end position="334"/>
    </location>
</feature>
<dbReference type="GO" id="GO:0004674">
    <property type="term" value="F:protein serine/threonine kinase activity"/>
    <property type="evidence" value="ECO:0007669"/>
    <property type="project" value="UniProtKB-KW"/>
</dbReference>
<dbReference type="Gene3D" id="3.30.200.20">
    <property type="entry name" value="Phosphorylase Kinase, domain 1"/>
    <property type="match status" value="1"/>
</dbReference>
<evidence type="ECO:0000256" key="1">
    <source>
        <dbReference type="ARBA" id="ARBA00012513"/>
    </source>
</evidence>
<sequence>MTVPEPGGRFGPYRVLGLLGSGGMGSVLRAHDDEHERDVALKVLHQQWAADEGYRERFRREARIAARLNEPHVVPIHRFGEIDGQLFLDMRLVEGEDLASLLRRAGRLAPARAVDVVGQVARALDAAHAGGLVHRDVKPSNVLLVARSDGGDLAGSAPGEDFCYLADFGIARTSEDAPGPALTGTGMAVGSTEYMAPERFGSTALDARADVYSLACVLFEALTGRRLFPGADPVALMAAHMHQPPPPPSSLTPGIPPALDGVVLRGLAKDREQRWATAGAMAAAARAALADSGVPVPSGDAGTTVGPGPGGGNGRAVTRQQAAPRPLAPPTTVGPRPPAAPAGQRAARLPWVLAALGAVLSLVLAVSLVLVALRSDDAGDAAAGAGQRLVAATLPAGVELGDCTGQEPADGVLREVACPADPGTGVTSSTFTAHEDDGAPQALAADIEQQGLEPLEDRFGCGSSSSGPVGWFPIADGDLDDGGTEVGRAACWVDGDGDAVFAWTWDDLGTYGVAEVRGGGDSQLSNLRSWWDSNADRGYS</sequence>
<evidence type="ECO:0000256" key="7">
    <source>
        <dbReference type="PROSITE-ProRule" id="PRU10141"/>
    </source>
</evidence>
<evidence type="ECO:0000256" key="5">
    <source>
        <dbReference type="ARBA" id="ARBA00022777"/>
    </source>
</evidence>
<evidence type="ECO:0000256" key="3">
    <source>
        <dbReference type="ARBA" id="ARBA00022679"/>
    </source>
</evidence>
<organism evidence="11 12">
    <name type="scientific">Geodermatophilus amargosae</name>
    <dbReference type="NCBI Taxonomy" id="1296565"/>
    <lineage>
        <taxon>Bacteria</taxon>
        <taxon>Bacillati</taxon>
        <taxon>Actinomycetota</taxon>
        <taxon>Actinomycetes</taxon>
        <taxon>Geodermatophilales</taxon>
        <taxon>Geodermatophilaceae</taxon>
        <taxon>Geodermatophilus</taxon>
    </lineage>
</organism>
<feature type="binding site" evidence="7">
    <location>
        <position position="42"/>
    </location>
    <ligand>
        <name>ATP</name>
        <dbReference type="ChEBI" id="CHEBI:30616"/>
    </ligand>
</feature>
<dbReference type="RefSeq" id="WP_093577989.1">
    <property type="nucleotide sequence ID" value="NZ_FPBA01000002.1"/>
</dbReference>
<evidence type="ECO:0000256" key="6">
    <source>
        <dbReference type="ARBA" id="ARBA00022840"/>
    </source>
</evidence>
<proteinExistence type="predicted"/>
<protein>
    <recommendedName>
        <fullName evidence="1">non-specific serine/threonine protein kinase</fullName>
        <ecNumber evidence="1">2.7.11.1</ecNumber>
    </recommendedName>
</protein>
<keyword evidence="9" id="KW-1133">Transmembrane helix</keyword>
<dbReference type="InterPro" id="IPR000719">
    <property type="entry name" value="Prot_kinase_dom"/>
</dbReference>
<feature type="domain" description="Protein kinase" evidence="10">
    <location>
        <begin position="13"/>
        <end position="289"/>
    </location>
</feature>